<feature type="compositionally biased region" description="Polar residues" evidence="1">
    <location>
        <begin position="96"/>
        <end position="112"/>
    </location>
</feature>
<dbReference type="Pfam" id="PF14811">
    <property type="entry name" value="TPD"/>
    <property type="match status" value="1"/>
</dbReference>
<gene>
    <name evidence="2" type="ORF">PSNMU_V1.4_AUG-EV-PASAV3_0103650</name>
</gene>
<dbReference type="AlphaFoldDB" id="A0A448ZMT8"/>
<name>A0A448ZMT8_9STRA</name>
<protein>
    <submittedName>
        <fullName evidence="2">Uncharacterized protein</fullName>
    </submittedName>
</protein>
<proteinExistence type="predicted"/>
<dbReference type="OrthoDB" id="46673at2759"/>
<dbReference type="Proteomes" id="UP000291116">
    <property type="component" value="Unassembled WGS sequence"/>
</dbReference>
<accession>A0A448ZMT8</accession>
<sequence>MPKIRRFSRSRQNGRPEDGGVDDIFADPSQPLPDAPIDRRYRRNQLYKRGPNNQDQERSSATRQGTESTKGPPRKGDRNQSQRRKHLGRNQHRRNANGNSSANHLHQPTGENVTDRKNPLYQPAIDGDGRSDPLQRKQPQPHPNRKKQPSNRMPRRKAQSRQNQQPTVTTDRGENDDHAKTLLWDSPLPCIPLWQEEKMIEFMFQRNGKKERGMMKDKPNFLVTKYKKAVRNLAPSKDERMSLPQVLSLRRHHIKLLNPPKSMPQLGLGTYDVIRESARIFEVVIEEFLKRSSVDYLTEDDQKRKARAEGASLAVTPDFLLRTPVLLRKIRREKPRGKQIVLPGERTIHWIEAKMYYGASSIPHGSTGAVGSVLAQARKYVDRLGEGAFLFMMGCGERLAADLNDVGVSVLDCFGNTVSLERVHEHQRTWCANGEGVILP</sequence>
<feature type="compositionally biased region" description="Basic and acidic residues" evidence="1">
    <location>
        <begin position="171"/>
        <end position="180"/>
    </location>
</feature>
<keyword evidence="3" id="KW-1185">Reference proteome</keyword>
<feature type="compositionally biased region" description="Basic residues" evidence="1">
    <location>
        <begin position="81"/>
        <end position="95"/>
    </location>
</feature>
<dbReference type="EMBL" id="CAACVS010000536">
    <property type="protein sequence ID" value="VEU43349.1"/>
    <property type="molecule type" value="Genomic_DNA"/>
</dbReference>
<feature type="compositionally biased region" description="Basic residues" evidence="1">
    <location>
        <begin position="143"/>
        <end position="159"/>
    </location>
</feature>
<evidence type="ECO:0000313" key="3">
    <source>
        <dbReference type="Proteomes" id="UP000291116"/>
    </source>
</evidence>
<organism evidence="2 3">
    <name type="scientific">Pseudo-nitzschia multistriata</name>
    <dbReference type="NCBI Taxonomy" id="183589"/>
    <lineage>
        <taxon>Eukaryota</taxon>
        <taxon>Sar</taxon>
        <taxon>Stramenopiles</taxon>
        <taxon>Ochrophyta</taxon>
        <taxon>Bacillariophyta</taxon>
        <taxon>Bacillariophyceae</taxon>
        <taxon>Bacillariophycidae</taxon>
        <taxon>Bacillariales</taxon>
        <taxon>Bacillariaceae</taxon>
        <taxon>Pseudo-nitzschia</taxon>
    </lineage>
</organism>
<feature type="compositionally biased region" description="Polar residues" evidence="1">
    <location>
        <begin position="160"/>
        <end position="170"/>
    </location>
</feature>
<evidence type="ECO:0000256" key="1">
    <source>
        <dbReference type="SAM" id="MobiDB-lite"/>
    </source>
</evidence>
<feature type="region of interest" description="Disordered" evidence="1">
    <location>
        <begin position="1"/>
        <end position="182"/>
    </location>
</feature>
<evidence type="ECO:0000313" key="2">
    <source>
        <dbReference type="EMBL" id="VEU43349.1"/>
    </source>
</evidence>
<reference evidence="2 3" key="1">
    <citation type="submission" date="2019-01" db="EMBL/GenBank/DDBJ databases">
        <authorList>
            <person name="Ferrante I. M."/>
        </authorList>
    </citation>
    <scope>NUCLEOTIDE SEQUENCE [LARGE SCALE GENOMIC DNA]</scope>
    <source>
        <strain evidence="2 3">B856</strain>
    </source>
</reference>
<dbReference type="InterPro" id="IPR029404">
    <property type="entry name" value="CDIN1"/>
</dbReference>